<reference evidence="1" key="2">
    <citation type="submission" date="2021-09" db="EMBL/GenBank/DDBJ databases">
        <authorList>
            <person name="Jia N."/>
            <person name="Wang J."/>
            <person name="Shi W."/>
            <person name="Du L."/>
            <person name="Sun Y."/>
            <person name="Zhan W."/>
            <person name="Jiang J."/>
            <person name="Wang Q."/>
            <person name="Zhang B."/>
            <person name="Ji P."/>
            <person name="Sakyi L.B."/>
            <person name="Cui X."/>
            <person name="Yuan T."/>
            <person name="Jiang B."/>
            <person name="Yang W."/>
            <person name="Lam T.T.-Y."/>
            <person name="Chang Q."/>
            <person name="Ding S."/>
            <person name="Wang X."/>
            <person name="Zhu J."/>
            <person name="Ruan X."/>
            <person name="Zhao L."/>
            <person name="Wei J."/>
            <person name="Que T."/>
            <person name="Du C."/>
            <person name="Cheng J."/>
            <person name="Dai P."/>
            <person name="Han X."/>
            <person name="Huang E."/>
            <person name="Gao Y."/>
            <person name="Liu J."/>
            <person name="Shao H."/>
            <person name="Ye R."/>
            <person name="Li L."/>
            <person name="Wei W."/>
            <person name="Wang X."/>
            <person name="Wang C."/>
            <person name="Huo Q."/>
            <person name="Li W."/>
            <person name="Guo W."/>
            <person name="Chen H."/>
            <person name="Chen S."/>
            <person name="Zhou L."/>
            <person name="Zhou L."/>
            <person name="Ni X."/>
            <person name="Tian J."/>
            <person name="Zhou Y."/>
            <person name="Sheng Y."/>
            <person name="Liu T."/>
            <person name="Pan Y."/>
            <person name="Xia L."/>
            <person name="Li J."/>
            <person name="Zhao F."/>
            <person name="Cao W."/>
        </authorList>
    </citation>
    <scope>NUCLEOTIDE SEQUENCE</scope>
    <source>
        <strain evidence="1">Rmic-2018</strain>
        <tissue evidence="1">Larvae</tissue>
    </source>
</reference>
<dbReference type="AlphaFoldDB" id="A0A9J6EM91"/>
<comment type="caution">
    <text evidence="1">The sequence shown here is derived from an EMBL/GenBank/DDBJ whole genome shotgun (WGS) entry which is preliminary data.</text>
</comment>
<keyword evidence="2" id="KW-1185">Reference proteome</keyword>
<proteinExistence type="predicted"/>
<reference evidence="1" key="1">
    <citation type="journal article" date="2020" name="Cell">
        <title>Large-Scale Comparative Analyses of Tick Genomes Elucidate Their Genetic Diversity and Vector Capacities.</title>
        <authorList>
            <consortium name="Tick Genome and Microbiome Consortium (TIGMIC)"/>
            <person name="Jia N."/>
            <person name="Wang J."/>
            <person name="Shi W."/>
            <person name="Du L."/>
            <person name="Sun Y."/>
            <person name="Zhan W."/>
            <person name="Jiang J.F."/>
            <person name="Wang Q."/>
            <person name="Zhang B."/>
            <person name="Ji P."/>
            <person name="Bell-Sakyi L."/>
            <person name="Cui X.M."/>
            <person name="Yuan T.T."/>
            <person name="Jiang B.G."/>
            <person name="Yang W.F."/>
            <person name="Lam T.T."/>
            <person name="Chang Q.C."/>
            <person name="Ding S.J."/>
            <person name="Wang X.J."/>
            <person name="Zhu J.G."/>
            <person name="Ruan X.D."/>
            <person name="Zhao L."/>
            <person name="Wei J.T."/>
            <person name="Ye R.Z."/>
            <person name="Que T.C."/>
            <person name="Du C.H."/>
            <person name="Zhou Y.H."/>
            <person name="Cheng J.X."/>
            <person name="Dai P.F."/>
            <person name="Guo W.B."/>
            <person name="Han X.H."/>
            <person name="Huang E.J."/>
            <person name="Li L.F."/>
            <person name="Wei W."/>
            <person name="Gao Y.C."/>
            <person name="Liu J.Z."/>
            <person name="Shao H.Z."/>
            <person name="Wang X."/>
            <person name="Wang C.C."/>
            <person name="Yang T.C."/>
            <person name="Huo Q.B."/>
            <person name="Li W."/>
            <person name="Chen H.Y."/>
            <person name="Chen S.E."/>
            <person name="Zhou L.G."/>
            <person name="Ni X.B."/>
            <person name="Tian J.H."/>
            <person name="Sheng Y."/>
            <person name="Liu T."/>
            <person name="Pan Y.S."/>
            <person name="Xia L.Y."/>
            <person name="Li J."/>
            <person name="Zhao F."/>
            <person name="Cao W.C."/>
        </authorList>
    </citation>
    <scope>NUCLEOTIDE SEQUENCE</scope>
    <source>
        <strain evidence="1">Rmic-2018</strain>
    </source>
</reference>
<organism evidence="1 2">
    <name type="scientific">Rhipicephalus microplus</name>
    <name type="common">Cattle tick</name>
    <name type="synonym">Boophilus microplus</name>
    <dbReference type="NCBI Taxonomy" id="6941"/>
    <lineage>
        <taxon>Eukaryota</taxon>
        <taxon>Metazoa</taxon>
        <taxon>Ecdysozoa</taxon>
        <taxon>Arthropoda</taxon>
        <taxon>Chelicerata</taxon>
        <taxon>Arachnida</taxon>
        <taxon>Acari</taxon>
        <taxon>Parasitiformes</taxon>
        <taxon>Ixodida</taxon>
        <taxon>Ixodoidea</taxon>
        <taxon>Ixodidae</taxon>
        <taxon>Rhipicephalinae</taxon>
        <taxon>Rhipicephalus</taxon>
        <taxon>Boophilus</taxon>
    </lineage>
</organism>
<evidence type="ECO:0000313" key="1">
    <source>
        <dbReference type="EMBL" id="KAH8035462.1"/>
    </source>
</evidence>
<evidence type="ECO:0000313" key="2">
    <source>
        <dbReference type="Proteomes" id="UP000821866"/>
    </source>
</evidence>
<accession>A0A9J6EM91</accession>
<name>A0A9J6EM91_RHIMP</name>
<dbReference type="Proteomes" id="UP000821866">
    <property type="component" value="Chromosome 11"/>
</dbReference>
<protein>
    <submittedName>
        <fullName evidence="1">Uncharacterized protein</fullName>
    </submittedName>
</protein>
<gene>
    <name evidence="1" type="ORF">HPB51_005650</name>
</gene>
<dbReference type="EMBL" id="JABSTU010000003">
    <property type="protein sequence ID" value="KAH8035462.1"/>
    <property type="molecule type" value="Genomic_DNA"/>
</dbReference>
<sequence length="177" mass="19366">MFGPDRLRSAPTTQSQPILLLSDRFSCARSACDKRKKKKKARVPWGTKSPTRRACLYDCSYLVGRRRNWPGGSRRRLLLTATLHVTGYGEGREVVASGGSHRSARLSWCVPCAVPRCTCGNTTAAARQAFHKQTGIGGTILSGATYQDSDKMMLAFSADQTTHLSLSCTAPLSRCIR</sequence>